<keyword evidence="3" id="KW-1185">Reference proteome</keyword>
<dbReference type="PANTHER" id="PTHR36456">
    <property type="entry name" value="UPF0232 PROTEIN SCO3875"/>
    <property type="match status" value="1"/>
</dbReference>
<comment type="caution">
    <text evidence="2">The sequence shown here is derived from an EMBL/GenBank/DDBJ whole genome shotgun (WGS) entry which is preliminary data.</text>
</comment>
<dbReference type="Proteomes" id="UP001139516">
    <property type="component" value="Unassembled WGS sequence"/>
</dbReference>
<gene>
    <name evidence="2" type="ORF">M0638_16495</name>
</gene>
<organism evidence="2 3">
    <name type="scientific">Roseomonas acroporae</name>
    <dbReference type="NCBI Taxonomy" id="2937791"/>
    <lineage>
        <taxon>Bacteria</taxon>
        <taxon>Pseudomonadati</taxon>
        <taxon>Pseudomonadota</taxon>
        <taxon>Alphaproteobacteria</taxon>
        <taxon>Acetobacterales</taxon>
        <taxon>Roseomonadaceae</taxon>
        <taxon>Roseomonas</taxon>
    </lineage>
</organism>
<dbReference type="AlphaFoldDB" id="A0A9X1YAR7"/>
<evidence type="ECO:0000313" key="2">
    <source>
        <dbReference type="EMBL" id="MCK8785978.1"/>
    </source>
</evidence>
<dbReference type="InterPro" id="IPR010593">
    <property type="entry name" value="DUF1159"/>
</dbReference>
<dbReference type="InterPro" id="IPR007922">
    <property type="entry name" value="DciA-like"/>
</dbReference>
<dbReference type="EMBL" id="JALPRX010000071">
    <property type="protein sequence ID" value="MCK8785978.1"/>
    <property type="molecule type" value="Genomic_DNA"/>
</dbReference>
<evidence type="ECO:0000256" key="1">
    <source>
        <dbReference type="SAM" id="MobiDB-lite"/>
    </source>
</evidence>
<protein>
    <submittedName>
        <fullName evidence="2">DciA family protein</fullName>
    </submittedName>
</protein>
<feature type="compositionally biased region" description="Low complexity" evidence="1">
    <location>
        <begin position="106"/>
        <end position="117"/>
    </location>
</feature>
<dbReference type="Pfam" id="PF05258">
    <property type="entry name" value="DciA"/>
    <property type="match status" value="1"/>
</dbReference>
<evidence type="ECO:0000313" key="3">
    <source>
        <dbReference type="Proteomes" id="UP001139516"/>
    </source>
</evidence>
<proteinExistence type="predicted"/>
<sequence>MTEDRFAGRFFGGPRPLGALVPKLVKPALRRRGAAAPLLADWHTLVGPQLAAVTAPRSLTGGTLTIACSGPMAMELTHLAPQLMERINAGLGQVAVQRLRFVQRPVQPGQGPAARPAPRGPAPVPDSVSAALGTVPGEGLRAALAKLAQGVYRNRR</sequence>
<accession>A0A9X1YAR7</accession>
<dbReference type="PIRSF" id="PIRSF032064">
    <property type="entry name" value="UCP032064"/>
    <property type="match status" value="1"/>
</dbReference>
<name>A0A9X1YAR7_9PROT</name>
<dbReference type="RefSeq" id="WP_248668097.1">
    <property type="nucleotide sequence ID" value="NZ_JALPRX010000071.1"/>
</dbReference>
<feature type="region of interest" description="Disordered" evidence="1">
    <location>
        <begin position="106"/>
        <end position="128"/>
    </location>
</feature>
<dbReference type="PANTHER" id="PTHR36456:SF1">
    <property type="entry name" value="UPF0232 PROTEIN SCO3875"/>
    <property type="match status" value="1"/>
</dbReference>
<reference evidence="2" key="1">
    <citation type="submission" date="2022-04" db="EMBL/GenBank/DDBJ databases">
        <title>Roseomonas acroporae sp. nov., isolated from coral Acropora digitifera.</title>
        <authorList>
            <person name="Sun H."/>
        </authorList>
    </citation>
    <scope>NUCLEOTIDE SEQUENCE</scope>
    <source>
        <strain evidence="2">NAR14</strain>
    </source>
</reference>